<dbReference type="GO" id="GO:0005737">
    <property type="term" value="C:cytoplasm"/>
    <property type="evidence" value="ECO:0007669"/>
    <property type="project" value="UniProtKB-SubCell"/>
</dbReference>
<evidence type="ECO:0000256" key="2">
    <source>
        <dbReference type="HAMAP-Rule" id="MF_01103"/>
    </source>
</evidence>
<evidence type="ECO:0000313" key="3">
    <source>
        <dbReference type="EMBL" id="KRN29620.1"/>
    </source>
</evidence>
<gene>
    <name evidence="3" type="ORF">IV38_GL000507</name>
    <name evidence="4" type="ORF">IV40_GL000161</name>
</gene>
<name>A0A0R2FXH2_9LACO</name>
<comment type="caution">
    <text evidence="3">The sequence shown here is derived from an EMBL/GenBank/DDBJ whole genome shotgun (WGS) entry which is preliminary data.</text>
</comment>
<dbReference type="OrthoDB" id="390105at2"/>
<dbReference type="PANTHER" id="PTHR37300:SF1">
    <property type="entry name" value="UPF0291 PROTEIN YNZC"/>
    <property type="match status" value="1"/>
</dbReference>
<dbReference type="Pfam" id="PF05979">
    <property type="entry name" value="DUF896"/>
    <property type="match status" value="1"/>
</dbReference>
<dbReference type="PANTHER" id="PTHR37300">
    <property type="entry name" value="UPF0291 PROTEIN CBO2609/CLC_2481"/>
    <property type="match status" value="1"/>
</dbReference>
<comment type="subcellular location">
    <subcellularLocation>
        <location evidence="2">Cytoplasm</location>
    </subcellularLocation>
</comment>
<organism evidence="3 6">
    <name type="scientific">Lactobacillus selangorensis</name>
    <dbReference type="NCBI Taxonomy" id="81857"/>
    <lineage>
        <taxon>Bacteria</taxon>
        <taxon>Bacillati</taxon>
        <taxon>Bacillota</taxon>
        <taxon>Bacilli</taxon>
        <taxon>Lactobacillales</taxon>
        <taxon>Lactobacillaceae</taxon>
        <taxon>Lactobacillus</taxon>
    </lineage>
</organism>
<comment type="similarity">
    <text evidence="2">Belongs to the UPF0291 family.</text>
</comment>
<evidence type="ECO:0000256" key="1">
    <source>
        <dbReference type="ARBA" id="ARBA00022490"/>
    </source>
</evidence>
<accession>A0A0R2FXH2</accession>
<dbReference type="Gene3D" id="1.10.287.540">
    <property type="entry name" value="Helix hairpin bin"/>
    <property type="match status" value="1"/>
</dbReference>
<dbReference type="Proteomes" id="UP000051751">
    <property type="component" value="Unassembled WGS sequence"/>
</dbReference>
<evidence type="ECO:0000313" key="4">
    <source>
        <dbReference type="EMBL" id="KRN33850.1"/>
    </source>
</evidence>
<dbReference type="InterPro" id="IPR009242">
    <property type="entry name" value="DUF896"/>
</dbReference>
<keyword evidence="1 2" id="KW-0963">Cytoplasm</keyword>
<protein>
    <recommendedName>
        <fullName evidence="2">UPF0291 protein IV38_GL000507</fullName>
    </recommendedName>
</protein>
<proteinExistence type="inferred from homology"/>
<evidence type="ECO:0000313" key="5">
    <source>
        <dbReference type="Proteomes" id="UP000051645"/>
    </source>
</evidence>
<dbReference type="SUPFAM" id="SSF158221">
    <property type="entry name" value="YnzC-like"/>
    <property type="match status" value="1"/>
</dbReference>
<evidence type="ECO:0000313" key="6">
    <source>
        <dbReference type="Proteomes" id="UP000051751"/>
    </source>
</evidence>
<keyword evidence="5" id="KW-1185">Reference proteome</keyword>
<dbReference type="AlphaFoldDB" id="A0A0R2FXH2"/>
<dbReference type="STRING" id="81857.IV38_GL000507"/>
<sequence length="82" mass="9605">MAEQPQARLDRINALAKKAKTTEGLTNDEKKEQAKLRKEYLADFRAGFKQQIEDLRVFDKNGKEVTSDKVKKIQRDRKLRND</sequence>
<dbReference type="PATRIC" id="fig|81857.3.peg.511"/>
<dbReference type="EMBL" id="JQAT01000001">
    <property type="protein sequence ID" value="KRN29620.1"/>
    <property type="molecule type" value="Genomic_DNA"/>
</dbReference>
<reference evidence="5 6" key="1">
    <citation type="journal article" date="2015" name="Genome Announc.">
        <title>Expanding the biotechnology potential of lactobacilli through comparative genomics of 213 strains and associated genera.</title>
        <authorList>
            <person name="Sun Z."/>
            <person name="Harris H.M."/>
            <person name="McCann A."/>
            <person name="Guo C."/>
            <person name="Argimon S."/>
            <person name="Zhang W."/>
            <person name="Yang X."/>
            <person name="Jeffery I.B."/>
            <person name="Cooney J.C."/>
            <person name="Kagawa T.F."/>
            <person name="Liu W."/>
            <person name="Song Y."/>
            <person name="Salvetti E."/>
            <person name="Wrobel A."/>
            <person name="Rasinkangas P."/>
            <person name="Parkhill J."/>
            <person name="Rea M.C."/>
            <person name="O'Sullivan O."/>
            <person name="Ritari J."/>
            <person name="Douillard F.P."/>
            <person name="Paul Ross R."/>
            <person name="Yang R."/>
            <person name="Briner A.E."/>
            <person name="Felis G.E."/>
            <person name="de Vos W.M."/>
            <person name="Barrangou R."/>
            <person name="Klaenhammer T.R."/>
            <person name="Caufield P.W."/>
            <person name="Cui Y."/>
            <person name="Zhang H."/>
            <person name="O'Toole P.W."/>
        </authorList>
    </citation>
    <scope>NUCLEOTIDE SEQUENCE [LARGE SCALE GENOMIC DNA]</scope>
    <source>
        <strain evidence="3 6">ATCC BAA-66</strain>
        <strain evidence="4 5">DSM 13344</strain>
    </source>
</reference>
<dbReference type="Proteomes" id="UP000051645">
    <property type="component" value="Unassembled WGS sequence"/>
</dbReference>
<dbReference type="EMBL" id="JQAZ01000001">
    <property type="protein sequence ID" value="KRN33850.1"/>
    <property type="molecule type" value="Genomic_DNA"/>
</dbReference>
<dbReference type="RefSeq" id="WP_057768456.1">
    <property type="nucleotide sequence ID" value="NZ_JQAT01000001.1"/>
</dbReference>
<dbReference type="HAMAP" id="MF_01103">
    <property type="entry name" value="UPF0291"/>
    <property type="match status" value="1"/>
</dbReference>